<dbReference type="Proteomes" id="UP000054886">
    <property type="component" value="Unassembled WGS sequence"/>
</dbReference>
<dbReference type="EMBL" id="LLZZ01000116">
    <property type="protein sequence ID" value="KTB04712.1"/>
    <property type="molecule type" value="Genomic_DNA"/>
</dbReference>
<protein>
    <submittedName>
        <fullName evidence="2">tRNA-specific adenosine deaminase 1</fullName>
    </submittedName>
</protein>
<dbReference type="InterPro" id="IPR042935">
    <property type="entry name" value="Tad1"/>
</dbReference>
<evidence type="ECO:0000259" key="1">
    <source>
        <dbReference type="PROSITE" id="PS50141"/>
    </source>
</evidence>
<dbReference type="GO" id="GO:0002100">
    <property type="term" value="P:tRNA wobble adenosine to inosine editing"/>
    <property type="evidence" value="ECO:0007669"/>
    <property type="project" value="InterPro"/>
</dbReference>
<comment type="caution">
    <text evidence="2">The sequence shown here is derived from an EMBL/GenBank/DDBJ whole genome shotgun (WGS) entry which is preliminary data.</text>
</comment>
<dbReference type="VEuPathDB" id="FungiDB:B1J91_H07733g"/>
<dbReference type="VEuPathDB" id="FungiDB:GVI51_H07645"/>
<dbReference type="Pfam" id="PF02137">
    <property type="entry name" value="A_deamin"/>
    <property type="match status" value="1"/>
</dbReference>
<accession>A0A0W0D238</accession>
<dbReference type="PANTHER" id="PTHR47803">
    <property type="entry name" value="TRNA-SPECIFIC ADENOSINE DEAMINASE 1"/>
    <property type="match status" value="1"/>
</dbReference>
<gene>
    <name evidence="2" type="ORF">AO440_002227</name>
</gene>
<dbReference type="PROSITE" id="PS50141">
    <property type="entry name" value="A_DEAMIN_EDITASE"/>
    <property type="match status" value="1"/>
</dbReference>
<dbReference type="PANTHER" id="PTHR47803:SF1">
    <property type="entry name" value="TRNA-SPECIFIC ADENOSINE DEAMINASE 1"/>
    <property type="match status" value="1"/>
</dbReference>
<dbReference type="SMART" id="SM00552">
    <property type="entry name" value="ADEAMc"/>
    <property type="match status" value="1"/>
</dbReference>
<dbReference type="AlphaFoldDB" id="A0A0W0D238"/>
<dbReference type="VEuPathDB" id="FungiDB:CAGL0H07733g"/>
<feature type="domain" description="A to I editase" evidence="1">
    <location>
        <begin position="58"/>
        <end position="354"/>
    </location>
</feature>
<evidence type="ECO:0000313" key="3">
    <source>
        <dbReference type="Proteomes" id="UP000054886"/>
    </source>
</evidence>
<reference evidence="2 3" key="1">
    <citation type="submission" date="2015-10" db="EMBL/GenBank/DDBJ databases">
        <title>Draft genomes sequences of Candida glabrata isolates 1A, 1B, 2A, 2B, 3A and 3B.</title>
        <authorList>
            <person name="Haavelsrud O.E."/>
            <person name="Gaustad P."/>
        </authorList>
    </citation>
    <scope>NUCLEOTIDE SEQUENCE [LARGE SCALE GENOMIC DNA]</scope>
    <source>
        <strain evidence="2">910700640</strain>
    </source>
</reference>
<sequence length="385" mass="44234">MSFRDDYGTKITELVLSEYEKLSAKGRPVTRSNGAKEGTIVAAVIASDTRTDKHSILTITTGVKSTPNDELARSKGKILHDCHAEILALRGFNRLLLEHIKRSMEGIESNLIHNTPNGFEWNNELELTLFISKLPCGELSMSLLAEMKCEDENSMTFEEDDNQQYITPEIKTILRGRCNFNKRNYVRTKPGRIDSKATYSKSCSDKLYIRHKTSVLNSLTSYMMPTPLYISNYVIPNINSHQIEEMKLYFNRPMDLHSSVRRLYIHTSHYKFGDDLSPETPPSSMSALKILFNDNDIQEEQILNGVKNGYYTKASKPLRKNCESKVSRYSLWSLFITMHREFKDLTYLEFKRRYCAERAELIRSIKSSLSSDGWLSTAEDDCQLP</sequence>
<dbReference type="InterPro" id="IPR002466">
    <property type="entry name" value="A_deamin"/>
</dbReference>
<dbReference type="GO" id="GO:0043829">
    <property type="term" value="F:tRNA-specific adenosine-37 deaminase activity"/>
    <property type="evidence" value="ECO:0007669"/>
    <property type="project" value="EnsemblFungi"/>
</dbReference>
<proteinExistence type="predicted"/>
<dbReference type="VEuPathDB" id="FungiDB:GWK60_H07711"/>
<evidence type="ECO:0000313" key="2">
    <source>
        <dbReference type="EMBL" id="KTB04712.1"/>
    </source>
</evidence>
<dbReference type="GO" id="GO:0003723">
    <property type="term" value="F:RNA binding"/>
    <property type="evidence" value="ECO:0007669"/>
    <property type="project" value="InterPro"/>
</dbReference>
<name>A0A0W0D238_CANGB</name>
<organism evidence="2 3">
    <name type="scientific">Candida glabrata</name>
    <name type="common">Yeast</name>
    <name type="synonym">Torulopsis glabrata</name>
    <dbReference type="NCBI Taxonomy" id="5478"/>
    <lineage>
        <taxon>Eukaryota</taxon>
        <taxon>Fungi</taxon>
        <taxon>Dikarya</taxon>
        <taxon>Ascomycota</taxon>
        <taxon>Saccharomycotina</taxon>
        <taxon>Saccharomycetes</taxon>
        <taxon>Saccharomycetales</taxon>
        <taxon>Saccharomycetaceae</taxon>
        <taxon>Nakaseomyces</taxon>
    </lineage>
</organism>